<reference evidence="9 10" key="1">
    <citation type="submission" date="2019-08" db="EMBL/GenBank/DDBJ databases">
        <title>In-depth cultivation of the pig gut microbiome towards novel bacterial diversity and tailored functional studies.</title>
        <authorList>
            <person name="Wylensek D."/>
            <person name="Hitch T.C.A."/>
            <person name="Clavel T."/>
        </authorList>
    </citation>
    <scope>NUCLEOTIDE SEQUENCE [LARGE SCALE GENOMIC DNA]</scope>
    <source>
        <strain evidence="9 10">NM-380-WT-3C1</strain>
    </source>
</reference>
<evidence type="ECO:0000256" key="6">
    <source>
        <dbReference type="ARBA" id="ARBA00023136"/>
    </source>
</evidence>
<organism evidence="9 10">
    <name type="scientific">Bullifex porci</name>
    <dbReference type="NCBI Taxonomy" id="2606638"/>
    <lineage>
        <taxon>Bacteria</taxon>
        <taxon>Pseudomonadati</taxon>
        <taxon>Spirochaetota</taxon>
        <taxon>Spirochaetia</taxon>
        <taxon>Spirochaetales</taxon>
        <taxon>Spirochaetaceae</taxon>
        <taxon>Bullifex</taxon>
    </lineage>
</organism>
<comment type="similarity">
    <text evidence="2">Belongs to the cation diffusion facilitator (CDF) transporter (TC 2.A.4) family.</text>
</comment>
<dbReference type="InterPro" id="IPR050291">
    <property type="entry name" value="CDF_Transporter"/>
</dbReference>
<comment type="caution">
    <text evidence="9">The sequence shown here is derived from an EMBL/GenBank/DDBJ whole genome shotgun (WGS) entry which is preliminary data.</text>
</comment>
<dbReference type="PANTHER" id="PTHR43840">
    <property type="entry name" value="MITOCHONDRIAL METAL TRANSPORTER 1-RELATED"/>
    <property type="match status" value="1"/>
</dbReference>
<dbReference type="InterPro" id="IPR002524">
    <property type="entry name" value="Cation_efflux"/>
</dbReference>
<name>A0A7X2PAB4_9SPIO</name>
<evidence type="ECO:0000256" key="4">
    <source>
        <dbReference type="ARBA" id="ARBA00022692"/>
    </source>
</evidence>
<dbReference type="PANTHER" id="PTHR43840:SF50">
    <property type="entry name" value="MANGANESE EFFLUX SYSTEM PROTEIN MNES"/>
    <property type="match status" value="1"/>
</dbReference>
<comment type="subcellular location">
    <subcellularLocation>
        <location evidence="1">Membrane</location>
        <topology evidence="1">Multi-pass membrane protein</topology>
    </subcellularLocation>
</comment>
<keyword evidence="10" id="KW-1185">Reference proteome</keyword>
<dbReference type="InterPro" id="IPR027469">
    <property type="entry name" value="Cation_efflux_TMD_sf"/>
</dbReference>
<dbReference type="SUPFAM" id="SSF160240">
    <property type="entry name" value="Cation efflux protein cytoplasmic domain-like"/>
    <property type="match status" value="1"/>
</dbReference>
<evidence type="ECO:0000256" key="2">
    <source>
        <dbReference type="ARBA" id="ARBA00008114"/>
    </source>
</evidence>
<accession>A0A7X2PAB4</accession>
<dbReference type="EMBL" id="VUNN01000001">
    <property type="protein sequence ID" value="MSU05261.1"/>
    <property type="molecule type" value="Genomic_DNA"/>
</dbReference>
<protein>
    <submittedName>
        <fullName evidence="9">Cation transporter</fullName>
    </submittedName>
</protein>
<dbReference type="GO" id="GO:0016020">
    <property type="term" value="C:membrane"/>
    <property type="evidence" value="ECO:0007669"/>
    <property type="project" value="UniProtKB-SubCell"/>
</dbReference>
<dbReference type="Pfam" id="PF01545">
    <property type="entry name" value="Cation_efflux"/>
    <property type="match status" value="1"/>
</dbReference>
<dbReference type="InterPro" id="IPR058533">
    <property type="entry name" value="Cation_efflux_TM"/>
</dbReference>
<feature type="transmembrane region" description="Helical" evidence="7">
    <location>
        <begin position="156"/>
        <end position="176"/>
    </location>
</feature>
<evidence type="ECO:0000313" key="10">
    <source>
        <dbReference type="Proteomes" id="UP000460549"/>
    </source>
</evidence>
<feature type="transmembrane region" description="Helical" evidence="7">
    <location>
        <begin position="116"/>
        <end position="136"/>
    </location>
</feature>
<dbReference type="Gene3D" id="1.20.1510.10">
    <property type="entry name" value="Cation efflux protein transmembrane domain"/>
    <property type="match status" value="1"/>
</dbReference>
<evidence type="ECO:0000256" key="5">
    <source>
        <dbReference type="ARBA" id="ARBA00022989"/>
    </source>
</evidence>
<dbReference type="RefSeq" id="WP_154424162.1">
    <property type="nucleotide sequence ID" value="NZ_VUNN01000001.1"/>
</dbReference>
<evidence type="ECO:0000256" key="7">
    <source>
        <dbReference type="SAM" id="Phobius"/>
    </source>
</evidence>
<feature type="transmembrane region" description="Helical" evidence="7">
    <location>
        <begin position="82"/>
        <end position="104"/>
    </location>
</feature>
<evidence type="ECO:0000256" key="3">
    <source>
        <dbReference type="ARBA" id="ARBA00022448"/>
    </source>
</evidence>
<dbReference type="NCBIfam" id="TIGR01297">
    <property type="entry name" value="CDF"/>
    <property type="match status" value="1"/>
</dbReference>
<sequence length="371" mass="41123">MKTDATRQKVINTVGITGILANLIFSVLKFVAGTITKSVAITNDAINNLSDSMSSIITLLGYRMGKMKPTRKHPLGYGRTEYLSAMIISVIILVAGYNCLLSSIDRLKNPAEVTVAPIALIILFISVLTKIGLSILNTKAGKKVDSEALKASGKDALSDVLVTSLTIISLIAGKFTSFPIDGVMGIVVSIFIFYAGLSSFFETNSALMGERPDKETVEKIRAIIKKHPPLKGGYDIMLHSYGPERCMGTCNVEVPTRAHAENIFDAMTDTAKEIEDELGIYFTFGLFAVNDYREDVRELKSEILTYLKEKTPHVLSLHAFHVHWDSNLVHFDVVVDFKVSNYGLYKKEILSALNQKWPDYTFEFTIDPEYD</sequence>
<dbReference type="Proteomes" id="UP000460549">
    <property type="component" value="Unassembled WGS sequence"/>
</dbReference>
<feature type="transmembrane region" description="Helical" evidence="7">
    <location>
        <begin position="182"/>
        <end position="201"/>
    </location>
</feature>
<feature type="domain" description="Cation efflux protein transmembrane" evidence="8">
    <location>
        <begin position="17"/>
        <end position="208"/>
    </location>
</feature>
<dbReference type="InterPro" id="IPR036837">
    <property type="entry name" value="Cation_efflux_CTD_sf"/>
</dbReference>
<dbReference type="GO" id="GO:0008324">
    <property type="term" value="F:monoatomic cation transmembrane transporter activity"/>
    <property type="evidence" value="ECO:0007669"/>
    <property type="project" value="InterPro"/>
</dbReference>
<dbReference type="AlphaFoldDB" id="A0A7X2PAB4"/>
<keyword evidence="4 7" id="KW-0812">Transmembrane</keyword>
<dbReference type="FunFam" id="1.20.1510.10:FF:000006">
    <property type="entry name" value="Divalent cation efflux transporter"/>
    <property type="match status" value="1"/>
</dbReference>
<proteinExistence type="inferred from homology"/>
<keyword evidence="6 7" id="KW-0472">Membrane</keyword>
<keyword evidence="3" id="KW-0813">Transport</keyword>
<keyword evidence="5 7" id="KW-1133">Transmembrane helix</keyword>
<feature type="transmembrane region" description="Helical" evidence="7">
    <location>
        <begin position="45"/>
        <end position="62"/>
    </location>
</feature>
<evidence type="ECO:0000256" key="1">
    <source>
        <dbReference type="ARBA" id="ARBA00004141"/>
    </source>
</evidence>
<evidence type="ECO:0000259" key="8">
    <source>
        <dbReference type="Pfam" id="PF01545"/>
    </source>
</evidence>
<feature type="transmembrane region" description="Helical" evidence="7">
    <location>
        <begin position="12"/>
        <end position="33"/>
    </location>
</feature>
<gene>
    <name evidence="9" type="ORF">FYJ80_00470</name>
</gene>
<evidence type="ECO:0000313" key="9">
    <source>
        <dbReference type="EMBL" id="MSU05261.1"/>
    </source>
</evidence>
<dbReference type="SUPFAM" id="SSF161111">
    <property type="entry name" value="Cation efflux protein transmembrane domain-like"/>
    <property type="match status" value="1"/>
</dbReference>